<proteinExistence type="predicted"/>
<gene>
    <name evidence="1" type="ORF">LARSCL_LOCUS12406</name>
</gene>
<name>A0AAV2AGE3_9ARAC</name>
<evidence type="ECO:0000313" key="1">
    <source>
        <dbReference type="EMBL" id="CAL1283104.1"/>
    </source>
</evidence>
<organism evidence="1 2">
    <name type="scientific">Larinioides sclopetarius</name>
    <dbReference type="NCBI Taxonomy" id="280406"/>
    <lineage>
        <taxon>Eukaryota</taxon>
        <taxon>Metazoa</taxon>
        <taxon>Ecdysozoa</taxon>
        <taxon>Arthropoda</taxon>
        <taxon>Chelicerata</taxon>
        <taxon>Arachnida</taxon>
        <taxon>Araneae</taxon>
        <taxon>Araneomorphae</taxon>
        <taxon>Entelegynae</taxon>
        <taxon>Araneoidea</taxon>
        <taxon>Araneidae</taxon>
        <taxon>Larinioides</taxon>
    </lineage>
</organism>
<accession>A0AAV2AGE3</accession>
<keyword evidence="2" id="KW-1185">Reference proteome</keyword>
<dbReference type="EMBL" id="CAXIEN010000164">
    <property type="protein sequence ID" value="CAL1283104.1"/>
    <property type="molecule type" value="Genomic_DNA"/>
</dbReference>
<feature type="non-terminal residue" evidence="1">
    <location>
        <position position="106"/>
    </location>
</feature>
<reference evidence="1 2" key="1">
    <citation type="submission" date="2024-04" db="EMBL/GenBank/DDBJ databases">
        <authorList>
            <person name="Rising A."/>
            <person name="Reimegard J."/>
            <person name="Sonavane S."/>
            <person name="Akerstrom W."/>
            <person name="Nylinder S."/>
            <person name="Hedman E."/>
            <person name="Kallberg Y."/>
        </authorList>
    </citation>
    <scope>NUCLEOTIDE SEQUENCE [LARGE SCALE GENOMIC DNA]</scope>
</reference>
<dbReference type="Proteomes" id="UP001497382">
    <property type="component" value="Unassembled WGS sequence"/>
</dbReference>
<sequence>MIAYNSFLKQIHHLEYKMHDKLRMKLEDYMNCTIEYLGEEKPCNLDHVMGSFYTKDELPSYCYTLYSLWGSPNKKREQIQKGAKMILEFNLKASGRDEPITFRNVT</sequence>
<evidence type="ECO:0000313" key="2">
    <source>
        <dbReference type="Proteomes" id="UP001497382"/>
    </source>
</evidence>
<protein>
    <submittedName>
        <fullName evidence="1">Uncharacterized protein</fullName>
    </submittedName>
</protein>
<dbReference type="AlphaFoldDB" id="A0AAV2AGE3"/>
<comment type="caution">
    <text evidence="1">The sequence shown here is derived from an EMBL/GenBank/DDBJ whole genome shotgun (WGS) entry which is preliminary data.</text>
</comment>